<dbReference type="Pfam" id="PF10670">
    <property type="entry name" value="DUF4198"/>
    <property type="match status" value="1"/>
</dbReference>
<dbReference type="Proteomes" id="UP000192980">
    <property type="component" value="Unassembled WGS sequence"/>
</dbReference>
<feature type="signal peptide" evidence="1">
    <location>
        <begin position="1"/>
        <end position="23"/>
    </location>
</feature>
<evidence type="ECO:0008006" key="4">
    <source>
        <dbReference type="Google" id="ProtNLM"/>
    </source>
</evidence>
<dbReference type="EMBL" id="FXAU01000003">
    <property type="protein sequence ID" value="SMG30785.1"/>
    <property type="molecule type" value="Genomic_DNA"/>
</dbReference>
<dbReference type="SUPFAM" id="SSF49478">
    <property type="entry name" value="Cna protein B-type domain"/>
    <property type="match status" value="1"/>
</dbReference>
<evidence type="ECO:0000256" key="1">
    <source>
        <dbReference type="SAM" id="SignalP"/>
    </source>
</evidence>
<dbReference type="OrthoDB" id="1148550at2"/>
<feature type="chain" id="PRO_5012982265" description="Nickel transport protein" evidence="1">
    <location>
        <begin position="24"/>
        <end position="236"/>
    </location>
</feature>
<keyword evidence="3" id="KW-1185">Reference proteome</keyword>
<accession>A0A1X7JRQ1</accession>
<organism evidence="2 3">
    <name type="scientific">Sphingobacterium psychroaquaticum</name>
    <dbReference type="NCBI Taxonomy" id="561061"/>
    <lineage>
        <taxon>Bacteria</taxon>
        <taxon>Pseudomonadati</taxon>
        <taxon>Bacteroidota</taxon>
        <taxon>Sphingobacteriia</taxon>
        <taxon>Sphingobacteriales</taxon>
        <taxon>Sphingobacteriaceae</taxon>
        <taxon>Sphingobacterium</taxon>
    </lineage>
</organism>
<protein>
    <recommendedName>
        <fullName evidence="4">Nickel transport protein</fullName>
    </recommendedName>
</protein>
<proteinExistence type="predicted"/>
<gene>
    <name evidence="2" type="ORF">SAMN05660862_2089</name>
</gene>
<reference evidence="2 3" key="1">
    <citation type="submission" date="2017-04" db="EMBL/GenBank/DDBJ databases">
        <authorList>
            <person name="Afonso C.L."/>
            <person name="Miller P.J."/>
            <person name="Scott M.A."/>
            <person name="Spackman E."/>
            <person name="Goraichik I."/>
            <person name="Dimitrov K.M."/>
            <person name="Suarez D.L."/>
            <person name="Swayne D.E."/>
        </authorList>
    </citation>
    <scope>NUCLEOTIDE SEQUENCE [LARGE SCALE GENOMIC DNA]</scope>
    <source>
        <strain evidence="2 3">DSM 22418</strain>
    </source>
</reference>
<name>A0A1X7JRQ1_9SPHI</name>
<keyword evidence="1" id="KW-0732">Signal</keyword>
<dbReference type="AlphaFoldDB" id="A0A1X7JRQ1"/>
<evidence type="ECO:0000313" key="2">
    <source>
        <dbReference type="EMBL" id="SMG30785.1"/>
    </source>
</evidence>
<sequence length="236" mass="26158">MNFVKRILLLSLIVLGGNQVVNAHAVWLESNTTGIKNQSQSVRVYYGEYETGENEATKDWYSDLRELTVSIVHPDGSVSTLPLTDKGDFLEGAFVPTSDGHYAIFTSHATKDLGGDTRYEFVSQATVQVGNVAVAGKCPLVYQLQVAPKTYKQNDTVRIQLTENGAPLSKKDVSVMSPSGWSKTYKSDAEGFISIPTLWSGRYVVEFGNMMQQEGDWHGKTYKKNWQGLTTSFIVQ</sequence>
<dbReference type="InterPro" id="IPR019613">
    <property type="entry name" value="DUF4198"/>
</dbReference>
<dbReference type="RefSeq" id="WP_085472823.1">
    <property type="nucleotide sequence ID" value="NZ_FXAU01000003.1"/>
</dbReference>
<dbReference type="STRING" id="561061.SAMN05660862_2089"/>
<evidence type="ECO:0000313" key="3">
    <source>
        <dbReference type="Proteomes" id="UP000192980"/>
    </source>
</evidence>